<dbReference type="InterPro" id="IPR003598">
    <property type="entry name" value="Ig_sub2"/>
</dbReference>
<evidence type="ECO:0000256" key="1">
    <source>
        <dbReference type="ARBA" id="ARBA00022729"/>
    </source>
</evidence>
<dbReference type="Pfam" id="PF17736">
    <property type="entry name" value="Ig_C17orf99"/>
    <property type="match status" value="1"/>
</dbReference>
<feature type="signal peptide" evidence="5">
    <location>
        <begin position="1"/>
        <end position="17"/>
    </location>
</feature>
<reference evidence="7" key="3">
    <citation type="submission" date="2025-09" db="UniProtKB">
        <authorList>
            <consortium name="Ensembl"/>
        </authorList>
    </citation>
    <scope>IDENTIFICATION</scope>
</reference>
<evidence type="ECO:0000256" key="5">
    <source>
        <dbReference type="SAM" id="SignalP"/>
    </source>
</evidence>
<dbReference type="InterPro" id="IPR007110">
    <property type="entry name" value="Ig-like_dom"/>
</dbReference>
<evidence type="ECO:0000256" key="4">
    <source>
        <dbReference type="SAM" id="Phobius"/>
    </source>
</evidence>
<dbReference type="AlphaFoldDB" id="A0A8C5D3K4"/>
<dbReference type="InterPro" id="IPR040878">
    <property type="entry name" value="IL-40-like_Ig"/>
</dbReference>
<keyword evidence="2" id="KW-1015">Disulfide bond</keyword>
<protein>
    <submittedName>
        <fullName evidence="7">Platelet endothelial cell adhesion molecule-like</fullName>
    </submittedName>
</protein>
<dbReference type="SMART" id="SM00409">
    <property type="entry name" value="IG"/>
    <property type="match status" value="4"/>
</dbReference>
<keyword evidence="4" id="KW-0472">Membrane</keyword>
<organism evidence="7 8">
    <name type="scientific">Gouania willdenowi</name>
    <name type="common">Blunt-snouted clingfish</name>
    <name type="synonym">Lepadogaster willdenowi</name>
    <dbReference type="NCBI Taxonomy" id="441366"/>
    <lineage>
        <taxon>Eukaryota</taxon>
        <taxon>Metazoa</taxon>
        <taxon>Chordata</taxon>
        <taxon>Craniata</taxon>
        <taxon>Vertebrata</taxon>
        <taxon>Euteleostomi</taxon>
        <taxon>Actinopterygii</taxon>
        <taxon>Neopterygii</taxon>
        <taxon>Teleostei</taxon>
        <taxon>Neoteleostei</taxon>
        <taxon>Acanthomorphata</taxon>
        <taxon>Ovalentaria</taxon>
        <taxon>Blenniimorphae</taxon>
        <taxon>Blenniiformes</taxon>
        <taxon>Gobiesocoidei</taxon>
        <taxon>Gobiesocidae</taxon>
        <taxon>Gobiesocinae</taxon>
        <taxon>Gouania</taxon>
    </lineage>
</organism>
<dbReference type="InterPro" id="IPR003599">
    <property type="entry name" value="Ig_sub"/>
</dbReference>
<dbReference type="InterPro" id="IPR050488">
    <property type="entry name" value="Ig_Fc_receptor"/>
</dbReference>
<dbReference type="InterPro" id="IPR013783">
    <property type="entry name" value="Ig-like_fold"/>
</dbReference>
<keyword evidence="8" id="KW-1185">Reference proteome</keyword>
<dbReference type="SMART" id="SM00408">
    <property type="entry name" value="IGc2"/>
    <property type="match status" value="1"/>
</dbReference>
<dbReference type="Pfam" id="PF13927">
    <property type="entry name" value="Ig_3"/>
    <property type="match status" value="1"/>
</dbReference>
<evidence type="ECO:0000256" key="3">
    <source>
        <dbReference type="ARBA" id="ARBA00023180"/>
    </source>
</evidence>
<sequence length="631" mass="69633">MMGLLLLLLLSSYLHQGCQVTAQRLFTIRAVSLTVEPDSDSSRGTNVTLRCQAVVSSSGPEPLVREFSVFRDGSRVYTKTSSSSEDFLYLLPDARVSNSGKYKCEVSIEGKSMSSESRRLTVRGLSKPALHLNKDVVTEGEEVTATCRAPGETGSIFFYFYDNGNEIHEERVNGNQAEATLRFSSAGIHKIRCDYTVLITPDSYKSEESNTAIVSVKELSITPVLEVSPQYQVFEGDTLNIMCTLRNLLRSLDSPQLYLSQGTHLLSSGTTKVNHSMVALAKGPGLTFECRLDMGHVIKVATRTVLVTELFSVPTLTLAPAEVFQKEPMTLTCRSENVASERLDRKELTYTLHPLENPLISTDTGVFTGKALLFDFNYTCTAEARDIVKQSETLTVRPKVSVSTPKISIYGKAVLGQPIQILCQSDIGSLPINYTLLKGFDEVSTISVQLPGQRAIFRVTAHMPEELSKYMCEAKNSHREAPLSRRLNATVIVPLANPTLTVLPHLPDISEGDHLYLICAVKGSPPVTFKWYRVGDKLPLNTTTTDKNHKDFQIPALSKQDSGIYYCEAVNHANTIVQSDRVTIEVRMALWKKAVIGGVSLLVVSLLLLMACVLYFRSKRGKRESAAELSV</sequence>
<name>A0A8C5D3K4_GOUWI</name>
<keyword evidence="4" id="KW-0812">Transmembrane</keyword>
<dbReference type="Proteomes" id="UP000694680">
    <property type="component" value="Chromosome 1"/>
</dbReference>
<dbReference type="InterPro" id="IPR036179">
    <property type="entry name" value="Ig-like_dom_sf"/>
</dbReference>
<dbReference type="GO" id="GO:0009897">
    <property type="term" value="C:external side of plasma membrane"/>
    <property type="evidence" value="ECO:0007669"/>
    <property type="project" value="TreeGrafter"/>
</dbReference>
<dbReference type="GO" id="GO:0006955">
    <property type="term" value="P:immune response"/>
    <property type="evidence" value="ECO:0007669"/>
    <property type="project" value="TreeGrafter"/>
</dbReference>
<gene>
    <name evidence="7" type="primary">pecam1b</name>
</gene>
<accession>A0A8C5D3K4</accession>
<evidence type="ECO:0000259" key="6">
    <source>
        <dbReference type="PROSITE" id="PS50835"/>
    </source>
</evidence>
<feature type="domain" description="Ig-like" evidence="6">
    <location>
        <begin position="498"/>
        <end position="583"/>
    </location>
</feature>
<dbReference type="Gene3D" id="2.60.40.10">
    <property type="entry name" value="Immunoglobulins"/>
    <property type="match status" value="3"/>
</dbReference>
<evidence type="ECO:0000256" key="2">
    <source>
        <dbReference type="ARBA" id="ARBA00023157"/>
    </source>
</evidence>
<dbReference type="PROSITE" id="PS50835">
    <property type="entry name" value="IG_LIKE"/>
    <property type="match status" value="2"/>
</dbReference>
<dbReference type="SUPFAM" id="SSF48726">
    <property type="entry name" value="Immunoglobulin"/>
    <property type="match status" value="3"/>
</dbReference>
<feature type="transmembrane region" description="Helical" evidence="4">
    <location>
        <begin position="594"/>
        <end position="616"/>
    </location>
</feature>
<dbReference type="PANTHER" id="PTHR11481:SF125">
    <property type="entry name" value="PLATELET ENDOTHELIAL CELL ADHESION MOLECULE-LIKE ISOFORM X1"/>
    <property type="match status" value="1"/>
</dbReference>
<feature type="domain" description="Ig-like" evidence="6">
    <location>
        <begin position="29"/>
        <end position="121"/>
    </location>
</feature>
<evidence type="ECO:0000313" key="8">
    <source>
        <dbReference type="Proteomes" id="UP000694680"/>
    </source>
</evidence>
<feature type="chain" id="PRO_5034435391" evidence="5">
    <location>
        <begin position="18"/>
        <end position="631"/>
    </location>
</feature>
<dbReference type="Ensembl" id="ENSGWIT00000000931.1">
    <property type="protein sequence ID" value="ENSGWIP00000000858.1"/>
    <property type="gene ID" value="ENSGWIG00000000541.1"/>
</dbReference>
<dbReference type="GO" id="GO:0004888">
    <property type="term" value="F:transmembrane signaling receptor activity"/>
    <property type="evidence" value="ECO:0007669"/>
    <property type="project" value="TreeGrafter"/>
</dbReference>
<keyword evidence="4" id="KW-1133">Transmembrane helix</keyword>
<keyword evidence="3" id="KW-0325">Glycoprotein</keyword>
<dbReference type="GO" id="GO:0007166">
    <property type="term" value="P:cell surface receptor signaling pathway"/>
    <property type="evidence" value="ECO:0007669"/>
    <property type="project" value="TreeGrafter"/>
</dbReference>
<dbReference type="PANTHER" id="PTHR11481">
    <property type="entry name" value="IMMUNOGLOBULIN FC RECEPTOR"/>
    <property type="match status" value="1"/>
</dbReference>
<reference evidence="7" key="2">
    <citation type="submission" date="2025-08" db="UniProtKB">
        <authorList>
            <consortium name="Ensembl"/>
        </authorList>
    </citation>
    <scope>IDENTIFICATION</scope>
</reference>
<evidence type="ECO:0000313" key="7">
    <source>
        <dbReference type="Ensembl" id="ENSGWIP00000000858.1"/>
    </source>
</evidence>
<dbReference type="CDD" id="cd00096">
    <property type="entry name" value="Ig"/>
    <property type="match status" value="1"/>
</dbReference>
<dbReference type="GO" id="GO:0098742">
    <property type="term" value="P:cell-cell adhesion via plasma-membrane adhesion molecules"/>
    <property type="evidence" value="ECO:0007669"/>
    <property type="project" value="TreeGrafter"/>
</dbReference>
<dbReference type="Pfam" id="PF13895">
    <property type="entry name" value="Ig_2"/>
    <property type="match status" value="1"/>
</dbReference>
<proteinExistence type="predicted"/>
<reference evidence="7" key="1">
    <citation type="submission" date="2020-06" db="EMBL/GenBank/DDBJ databases">
        <authorList>
            <consortium name="Wellcome Sanger Institute Data Sharing"/>
        </authorList>
    </citation>
    <scope>NUCLEOTIDE SEQUENCE [LARGE SCALE GENOMIC DNA]</scope>
</reference>
<keyword evidence="1 5" id="KW-0732">Signal</keyword>